<evidence type="ECO:0000313" key="1">
    <source>
        <dbReference type="EMBL" id="KAH9758581.1"/>
    </source>
</evidence>
<name>A0ACB8KW88_CITSI</name>
<dbReference type="EMBL" id="CM039174">
    <property type="protein sequence ID" value="KAH9758581.1"/>
    <property type="molecule type" value="Genomic_DNA"/>
</dbReference>
<gene>
    <name evidence="1" type="ORF">KPL71_016734</name>
</gene>
<evidence type="ECO:0000313" key="2">
    <source>
        <dbReference type="Proteomes" id="UP000829398"/>
    </source>
</evidence>
<proteinExistence type="predicted"/>
<protein>
    <submittedName>
        <fullName evidence="1">Methyltransferase-like protein 2</fullName>
    </submittedName>
</protein>
<dbReference type="Proteomes" id="UP000829398">
    <property type="component" value="Chromosome 5"/>
</dbReference>
<organism evidence="1 2">
    <name type="scientific">Citrus sinensis</name>
    <name type="common">Sweet orange</name>
    <name type="synonym">Citrus aurantium var. sinensis</name>
    <dbReference type="NCBI Taxonomy" id="2711"/>
    <lineage>
        <taxon>Eukaryota</taxon>
        <taxon>Viridiplantae</taxon>
        <taxon>Streptophyta</taxon>
        <taxon>Embryophyta</taxon>
        <taxon>Tracheophyta</taxon>
        <taxon>Spermatophyta</taxon>
        <taxon>Magnoliopsida</taxon>
        <taxon>eudicotyledons</taxon>
        <taxon>Gunneridae</taxon>
        <taxon>Pentapetalae</taxon>
        <taxon>rosids</taxon>
        <taxon>malvids</taxon>
        <taxon>Sapindales</taxon>
        <taxon>Rutaceae</taxon>
        <taxon>Aurantioideae</taxon>
        <taxon>Citrus</taxon>
    </lineage>
</organism>
<keyword evidence="2" id="KW-1185">Reference proteome</keyword>
<reference evidence="2" key="1">
    <citation type="journal article" date="2023" name="Hortic. Res.">
        <title>A chromosome-level phased genome enabling allele-level studies in sweet orange: a case study on citrus Huanglongbing tolerance.</title>
        <authorList>
            <person name="Wu B."/>
            <person name="Yu Q."/>
            <person name="Deng Z."/>
            <person name="Duan Y."/>
            <person name="Luo F."/>
            <person name="Gmitter F. Jr."/>
        </authorList>
    </citation>
    <scope>NUCLEOTIDE SEQUENCE [LARGE SCALE GENOMIC DNA]</scope>
    <source>
        <strain evidence="2">cv. Valencia</strain>
    </source>
</reference>
<accession>A0ACB8KW88</accession>
<comment type="caution">
    <text evidence="1">The sequence shown here is derived from an EMBL/GenBank/DDBJ whole genome shotgun (WGS) entry which is preliminary data.</text>
</comment>
<sequence>MFNPFKQLTRPHLHNLAEAKSVVGWEQFCLRMENAKLYHVHELSKFLDSGIYRFENSNTVFIDPVRVLNRSYTRFRVSPSAYYCRFFETNVCSNPKKRKRKQKKTHMLNERELAADQRHQEVKPLLLIAHEALLAAIDLLNFVGKLNGDFGSSMKCGVEESFIELGRVWQAPMYEITLNFNQCSVIDQFREPRVLPLFNNLVANETGDDVEAEILDRTYILPRESCFFMSDLGQIHNLIPADSDCGFNLIVIDPPWENGSARQKSGSFKLQHFLFLLKSDMKYPTLPNRYFLSLPIKQLTHSEGALVALWMTNREKLRDFVEKELFPTWGVKYVATIYWLKVKLDGSLISDLDLFHHRPYEYLLLGYCSGVVASSEHNSTLQAVKGNQVIISIPGDYSRKPPIRELLLEHVPGPKTARCIELFAREMTAGKDSSTAKGERIPRGHFSLLGLERGGLRRKMTSDGATSTSAARRKPTWRERENNRRRERRRRAIAAKIYTGLRAQGNYNLPKHCDNNEVLKALCAEAGWVVEEDGTTYRKGTRPPPIDIASTSARVTPYSSQNPSPLSSSFPSPVPSYPTSPTRGDANNPSSLLPFLRNAIPSSLPPLRISNSAPVTPPLSSPTKSKPIPNWESMAKESMSALNYPFYAISAPASPIHRQLYAPAATIHECDESDTSTVDSGHWISFQKFAPSASGVPTSPTFNLVRHVAQPSFANEALKEKGRGSEFQFESAPVKPWEGEKIHDVGMEDLDLSLGIGKAQS</sequence>